<dbReference type="Gene3D" id="3.90.1720.10">
    <property type="entry name" value="endopeptidase domain like (from Nostoc punctiforme)"/>
    <property type="match status" value="1"/>
</dbReference>
<feature type="domain" description="NlpC/P60" evidence="5">
    <location>
        <begin position="188"/>
        <end position="314"/>
    </location>
</feature>
<dbReference type="EMBL" id="CP012700">
    <property type="protein sequence ID" value="ALH81397.1"/>
    <property type="molecule type" value="Genomic_DNA"/>
</dbReference>
<evidence type="ECO:0000259" key="5">
    <source>
        <dbReference type="PROSITE" id="PS51935"/>
    </source>
</evidence>
<dbReference type="InterPro" id="IPR000064">
    <property type="entry name" value="NLP_P60_dom"/>
</dbReference>
<keyword evidence="2" id="KW-0645">Protease</keyword>
<proteinExistence type="inferred from homology"/>
<dbReference type="RefSeq" id="WP_234715572.1">
    <property type="nucleotide sequence ID" value="NZ_CP012700.1"/>
</dbReference>
<protein>
    <submittedName>
        <fullName evidence="6">Cell wall hydrolase</fullName>
    </submittedName>
</protein>
<evidence type="ECO:0000313" key="7">
    <source>
        <dbReference type="Proteomes" id="UP000058074"/>
    </source>
</evidence>
<keyword evidence="4" id="KW-0788">Thiol protease</keyword>
<dbReference type="GO" id="GO:0008234">
    <property type="term" value="F:cysteine-type peptidase activity"/>
    <property type="evidence" value="ECO:0007669"/>
    <property type="project" value="UniProtKB-KW"/>
</dbReference>
<dbReference type="InterPro" id="IPR041382">
    <property type="entry name" value="SH3_16"/>
</dbReference>
<evidence type="ECO:0000256" key="4">
    <source>
        <dbReference type="ARBA" id="ARBA00022807"/>
    </source>
</evidence>
<dbReference type="GO" id="GO:0006508">
    <property type="term" value="P:proteolysis"/>
    <property type="evidence" value="ECO:0007669"/>
    <property type="project" value="UniProtKB-KW"/>
</dbReference>
<name>A0A0N9UDC2_SPHMC</name>
<dbReference type="Pfam" id="PF18348">
    <property type="entry name" value="SH3_16"/>
    <property type="match status" value="1"/>
</dbReference>
<evidence type="ECO:0000256" key="1">
    <source>
        <dbReference type="ARBA" id="ARBA00007074"/>
    </source>
</evidence>
<keyword evidence="3 6" id="KW-0378">Hydrolase</keyword>
<reference evidence="6 7" key="1">
    <citation type="journal article" date="2015" name="Genome Announc.">
        <title>Complete Genome Sequence of Polypropylene Glycol- and Polyethylene Glycol-Degrading Sphingopyxis macrogoltabida Strain EY-1.</title>
        <authorList>
            <person name="Ohtsubo Y."/>
            <person name="Nagata Y."/>
            <person name="Numata M."/>
            <person name="Tsuchikane K."/>
            <person name="Hosoyama A."/>
            <person name="Yamazoe A."/>
            <person name="Tsuda M."/>
            <person name="Fujita N."/>
            <person name="Kawai F."/>
        </authorList>
    </citation>
    <scope>NUCLEOTIDE SEQUENCE [LARGE SCALE GENOMIC DNA]</scope>
    <source>
        <strain evidence="6 7">EY-1</strain>
    </source>
</reference>
<dbReference type="PATRIC" id="fig|33050.5.peg.2854"/>
<evidence type="ECO:0000256" key="3">
    <source>
        <dbReference type="ARBA" id="ARBA00022801"/>
    </source>
</evidence>
<gene>
    <name evidence="6" type="ORF">AN936_13800</name>
</gene>
<organism evidence="6 7">
    <name type="scientific">Sphingopyxis macrogoltabida</name>
    <name type="common">Sphingomonas macrogoltabidus</name>
    <dbReference type="NCBI Taxonomy" id="33050"/>
    <lineage>
        <taxon>Bacteria</taxon>
        <taxon>Pseudomonadati</taxon>
        <taxon>Pseudomonadota</taxon>
        <taxon>Alphaproteobacteria</taxon>
        <taxon>Sphingomonadales</taxon>
        <taxon>Sphingomonadaceae</taxon>
        <taxon>Sphingopyxis</taxon>
    </lineage>
</organism>
<dbReference type="PANTHER" id="PTHR47053">
    <property type="entry name" value="MUREIN DD-ENDOPEPTIDASE MEPH-RELATED"/>
    <property type="match status" value="1"/>
</dbReference>
<dbReference type="Proteomes" id="UP000058074">
    <property type="component" value="Chromosome"/>
</dbReference>
<evidence type="ECO:0000256" key="2">
    <source>
        <dbReference type="ARBA" id="ARBA00022670"/>
    </source>
</evidence>
<dbReference type="PROSITE" id="PS51935">
    <property type="entry name" value="NLPC_P60"/>
    <property type="match status" value="1"/>
</dbReference>
<comment type="similarity">
    <text evidence="1">Belongs to the peptidase C40 family.</text>
</comment>
<dbReference type="KEGG" id="smag:AN936_13800"/>
<dbReference type="AlphaFoldDB" id="A0A0N9UDC2"/>
<evidence type="ECO:0000313" key="6">
    <source>
        <dbReference type="EMBL" id="ALH81397.1"/>
    </source>
</evidence>
<dbReference type="InterPro" id="IPR038765">
    <property type="entry name" value="Papain-like_cys_pep_sf"/>
</dbReference>
<sequence length="314" mass="32603">MTAKNGDSIAANRVRMGRPGVVGAGRDRFGLTGTSQTFDPRVVAIRPDLADIAVAGQHFAPHYAAPMMRSGALPAATMRAAPSLDAEQTSELLFGEGFALLDLTGGWAWGYSLADHYVGYLAADALGVPIAPTHRVHAAEAILHSAPDAAAGGSAILPRGALVMGEAEGEWLATSHGFLPLAALVDVDARDDDPAAIAEALTGTPYVWGGRTAKGIDCSGLVQLAWSMAGVQLPRDSDLQLASLGADKDVDPAALARGDLVFFPGHVGIMADDANIIHASRRWMAVNSEPLADVIARSAAKGNDVPVSGYKRLR</sequence>
<dbReference type="InterPro" id="IPR051202">
    <property type="entry name" value="Peptidase_C40"/>
</dbReference>
<accession>A0A0N9UDC2</accession>
<dbReference type="SUPFAM" id="SSF54001">
    <property type="entry name" value="Cysteine proteinases"/>
    <property type="match status" value="1"/>
</dbReference>
<dbReference type="PANTHER" id="PTHR47053:SF1">
    <property type="entry name" value="MUREIN DD-ENDOPEPTIDASE MEPH-RELATED"/>
    <property type="match status" value="1"/>
</dbReference>
<dbReference type="Pfam" id="PF00877">
    <property type="entry name" value="NLPC_P60"/>
    <property type="match status" value="1"/>
</dbReference>